<gene>
    <name evidence="1" type="ORF">SAMN04488067_11354</name>
</gene>
<reference evidence="1 2" key="1">
    <citation type="submission" date="2016-10" db="EMBL/GenBank/DDBJ databases">
        <authorList>
            <person name="Varghese N."/>
            <person name="Submissions S."/>
        </authorList>
    </citation>
    <scope>NUCLEOTIDE SEQUENCE [LARGE SCALE GENOMIC DNA]</scope>
    <source>
        <strain evidence="1 2">CGMCC 1.3527</strain>
    </source>
</reference>
<evidence type="ECO:0008006" key="3">
    <source>
        <dbReference type="Google" id="ProtNLM"/>
    </source>
</evidence>
<dbReference type="EMBL" id="FNBO01000013">
    <property type="protein sequence ID" value="SDG04034.1"/>
    <property type="molecule type" value="Genomic_DNA"/>
</dbReference>
<sequence>MPAPEDTHDCETCGASVAVADARRSEPFGDLDPDAWQTLNCPDCGDRLATVFVGDE</sequence>
<dbReference type="RefSeq" id="WP_188128073.1">
    <property type="nucleotide sequence ID" value="NZ_FNBO01000013.1"/>
</dbReference>
<keyword evidence="2" id="KW-1185">Reference proteome</keyword>
<proteinExistence type="predicted"/>
<accession>A0A1G7R028</accession>
<dbReference type="OrthoDB" id="314499at2157"/>
<dbReference type="AlphaFoldDB" id="A0A1G7R028"/>
<dbReference type="Proteomes" id="UP000324020">
    <property type="component" value="Unassembled WGS sequence"/>
</dbReference>
<name>A0A1G7R028_9EURY</name>
<evidence type="ECO:0000313" key="2">
    <source>
        <dbReference type="Proteomes" id="UP000324020"/>
    </source>
</evidence>
<organism evidence="1 2">
    <name type="scientific">Halorubrum xinjiangense</name>
    <dbReference type="NCBI Taxonomy" id="261291"/>
    <lineage>
        <taxon>Archaea</taxon>
        <taxon>Methanobacteriati</taxon>
        <taxon>Methanobacteriota</taxon>
        <taxon>Stenosarchaea group</taxon>
        <taxon>Halobacteria</taxon>
        <taxon>Halobacteriales</taxon>
        <taxon>Haloferacaceae</taxon>
        <taxon>Halorubrum</taxon>
    </lineage>
</organism>
<protein>
    <recommendedName>
        <fullName evidence="3">Small CPxCG-related zinc finger protein</fullName>
    </recommendedName>
</protein>
<evidence type="ECO:0000313" key="1">
    <source>
        <dbReference type="EMBL" id="SDG04034.1"/>
    </source>
</evidence>